<comment type="caution">
    <text evidence="1">The sequence shown here is derived from an EMBL/GenBank/DDBJ whole genome shotgun (WGS) entry which is preliminary data.</text>
</comment>
<dbReference type="OrthoDB" id="489555at2"/>
<dbReference type="Proteomes" id="UP000186868">
    <property type="component" value="Unassembled WGS sequence"/>
</dbReference>
<dbReference type="EMBL" id="MRCB01000002">
    <property type="protein sequence ID" value="OKH26088.1"/>
    <property type="molecule type" value="Genomic_DNA"/>
</dbReference>
<protein>
    <submittedName>
        <fullName evidence="1">Uncharacterized protein</fullName>
    </submittedName>
</protein>
<reference evidence="1 2" key="1">
    <citation type="submission" date="2016-11" db="EMBL/GenBank/DDBJ databases">
        <title>Draft Genome Sequences of Nine Cyanobacterial Strains from Diverse Habitats.</title>
        <authorList>
            <person name="Zhu T."/>
            <person name="Hou S."/>
            <person name="Lu X."/>
            <person name="Hess W.R."/>
        </authorList>
    </citation>
    <scope>NUCLEOTIDE SEQUENCE [LARGE SCALE GENOMIC DNA]</scope>
    <source>
        <strain evidence="1 2">NIES-593</strain>
    </source>
</reference>
<accession>A0A1U7HRB5</accession>
<sequence length="66" mass="7233">MSSPNAAPCVVVLNQQREQDISKVNRSDDAPATPYKNKTENCTVVEDGKVVVKPVEALDESDKRCD</sequence>
<dbReference type="STRING" id="1921803.NIES593_03150"/>
<keyword evidence="2" id="KW-1185">Reference proteome</keyword>
<gene>
    <name evidence="1" type="ORF">NIES593_03150</name>
</gene>
<dbReference type="RefSeq" id="WP_073598196.1">
    <property type="nucleotide sequence ID" value="NZ_MRCB01000002.1"/>
</dbReference>
<evidence type="ECO:0000313" key="1">
    <source>
        <dbReference type="EMBL" id="OKH26088.1"/>
    </source>
</evidence>
<name>A0A1U7HRB5_9CYAN</name>
<organism evidence="1 2">
    <name type="scientific">Hydrococcus rivularis NIES-593</name>
    <dbReference type="NCBI Taxonomy" id="1921803"/>
    <lineage>
        <taxon>Bacteria</taxon>
        <taxon>Bacillati</taxon>
        <taxon>Cyanobacteriota</taxon>
        <taxon>Cyanophyceae</taxon>
        <taxon>Pleurocapsales</taxon>
        <taxon>Hydrococcaceae</taxon>
        <taxon>Hydrococcus</taxon>
    </lineage>
</organism>
<evidence type="ECO:0000313" key="2">
    <source>
        <dbReference type="Proteomes" id="UP000186868"/>
    </source>
</evidence>
<dbReference type="AlphaFoldDB" id="A0A1U7HRB5"/>
<proteinExistence type="predicted"/>